<dbReference type="GO" id="GO:0043565">
    <property type="term" value="F:sequence-specific DNA binding"/>
    <property type="evidence" value="ECO:0007669"/>
    <property type="project" value="InterPro"/>
</dbReference>
<dbReference type="InterPro" id="IPR025943">
    <property type="entry name" value="Sigma_54_int_dom_ATP-bd_2"/>
</dbReference>
<dbReference type="SUPFAM" id="SSF46689">
    <property type="entry name" value="Homeodomain-like"/>
    <property type="match status" value="1"/>
</dbReference>
<dbReference type="Gene3D" id="3.40.50.2300">
    <property type="match status" value="1"/>
</dbReference>
<dbReference type="SUPFAM" id="SSF52540">
    <property type="entry name" value="P-loop containing nucleoside triphosphate hydrolases"/>
    <property type="match status" value="1"/>
</dbReference>
<dbReference type="AlphaFoldDB" id="A0A915U5R9"/>
<evidence type="ECO:0000259" key="8">
    <source>
        <dbReference type="PROSITE" id="PS50110"/>
    </source>
</evidence>
<gene>
    <name evidence="9" type="ORF">GF1_18030</name>
</gene>
<organism evidence="9 10">
    <name type="scientific">Desulfolithobacter dissulfuricans</name>
    <dbReference type="NCBI Taxonomy" id="2795293"/>
    <lineage>
        <taxon>Bacteria</taxon>
        <taxon>Pseudomonadati</taxon>
        <taxon>Thermodesulfobacteriota</taxon>
        <taxon>Desulfobulbia</taxon>
        <taxon>Desulfobulbales</taxon>
        <taxon>Desulfobulbaceae</taxon>
        <taxon>Desulfolithobacter</taxon>
    </lineage>
</organism>
<evidence type="ECO:0000313" key="10">
    <source>
        <dbReference type="Proteomes" id="UP001063350"/>
    </source>
</evidence>
<feature type="domain" description="Response regulatory" evidence="8">
    <location>
        <begin position="7"/>
        <end position="124"/>
    </location>
</feature>
<dbReference type="InterPro" id="IPR011006">
    <property type="entry name" value="CheY-like_superfamily"/>
</dbReference>
<dbReference type="CDD" id="cd00009">
    <property type="entry name" value="AAA"/>
    <property type="match status" value="1"/>
</dbReference>
<evidence type="ECO:0000256" key="5">
    <source>
        <dbReference type="ARBA" id="ARBA00023163"/>
    </source>
</evidence>
<evidence type="ECO:0000256" key="6">
    <source>
        <dbReference type="PROSITE-ProRule" id="PRU00169"/>
    </source>
</evidence>
<dbReference type="Pfam" id="PF02954">
    <property type="entry name" value="HTH_8"/>
    <property type="match status" value="1"/>
</dbReference>
<keyword evidence="4" id="KW-0238">DNA-binding</keyword>
<feature type="domain" description="Sigma-54 factor interaction" evidence="7">
    <location>
        <begin position="149"/>
        <end position="378"/>
    </location>
</feature>
<dbReference type="GO" id="GO:0000160">
    <property type="term" value="P:phosphorelay signal transduction system"/>
    <property type="evidence" value="ECO:0007669"/>
    <property type="project" value="InterPro"/>
</dbReference>
<dbReference type="Pfam" id="PF00158">
    <property type="entry name" value="Sigma54_activat"/>
    <property type="match status" value="1"/>
</dbReference>
<name>A0A915U5R9_9BACT</name>
<dbReference type="RefSeq" id="WP_267926178.1">
    <property type="nucleotide sequence ID" value="NZ_AP024233.1"/>
</dbReference>
<dbReference type="InterPro" id="IPR002197">
    <property type="entry name" value="HTH_Fis"/>
</dbReference>
<dbReference type="Gene3D" id="3.40.50.300">
    <property type="entry name" value="P-loop containing nucleotide triphosphate hydrolases"/>
    <property type="match status" value="1"/>
</dbReference>
<dbReference type="Gene3D" id="1.10.10.60">
    <property type="entry name" value="Homeodomain-like"/>
    <property type="match status" value="1"/>
</dbReference>
<keyword evidence="5" id="KW-0804">Transcription</keyword>
<accession>A0A915U5R9</accession>
<protein>
    <submittedName>
        <fullName evidence="9">Acetoacetate metabolism regulatory protein AtoC</fullName>
    </submittedName>
</protein>
<dbReference type="PROSITE" id="PS00675">
    <property type="entry name" value="SIGMA54_INTERACT_1"/>
    <property type="match status" value="1"/>
</dbReference>
<comment type="caution">
    <text evidence="6">Lacks conserved residue(s) required for the propagation of feature annotation.</text>
</comment>
<dbReference type="GO" id="GO:0006355">
    <property type="term" value="P:regulation of DNA-templated transcription"/>
    <property type="evidence" value="ECO:0007669"/>
    <property type="project" value="InterPro"/>
</dbReference>
<keyword evidence="3" id="KW-0805">Transcription regulation</keyword>
<dbReference type="PANTHER" id="PTHR32071:SF113">
    <property type="entry name" value="ALGINATE BIOSYNTHESIS TRANSCRIPTIONAL REGULATORY PROTEIN ALGB"/>
    <property type="match status" value="1"/>
</dbReference>
<reference evidence="9" key="1">
    <citation type="submission" date="2020-12" db="EMBL/GenBank/DDBJ databases">
        <title>Desulfobium dissulfuricans gen. nov., sp. nov., a novel mesophilic, sulfate-reducing bacterium isolated from a deep-sea hydrothermal vent.</title>
        <authorList>
            <person name="Hashimoto Y."/>
            <person name="Tame A."/>
            <person name="Sawayama S."/>
            <person name="Miyazaki J."/>
            <person name="Takai K."/>
            <person name="Nakagawa S."/>
        </authorList>
    </citation>
    <scope>NUCLEOTIDE SEQUENCE</scope>
    <source>
        <strain evidence="9">GF1</strain>
    </source>
</reference>
<dbReference type="EMBL" id="AP024233">
    <property type="protein sequence ID" value="BCO09427.1"/>
    <property type="molecule type" value="Genomic_DNA"/>
</dbReference>
<evidence type="ECO:0000256" key="3">
    <source>
        <dbReference type="ARBA" id="ARBA00023015"/>
    </source>
</evidence>
<dbReference type="Pfam" id="PF25601">
    <property type="entry name" value="AAA_lid_14"/>
    <property type="match status" value="1"/>
</dbReference>
<dbReference type="Gene3D" id="1.10.8.60">
    <property type="match status" value="1"/>
</dbReference>
<dbReference type="InterPro" id="IPR027417">
    <property type="entry name" value="P-loop_NTPase"/>
</dbReference>
<evidence type="ECO:0000256" key="4">
    <source>
        <dbReference type="ARBA" id="ARBA00023125"/>
    </source>
</evidence>
<dbReference type="InterPro" id="IPR009057">
    <property type="entry name" value="Homeodomain-like_sf"/>
</dbReference>
<dbReference type="SUPFAM" id="SSF52172">
    <property type="entry name" value="CheY-like"/>
    <property type="match status" value="1"/>
</dbReference>
<dbReference type="InterPro" id="IPR025944">
    <property type="entry name" value="Sigma_54_int_dom_CS"/>
</dbReference>
<dbReference type="InterPro" id="IPR025662">
    <property type="entry name" value="Sigma_54_int_dom_ATP-bd_1"/>
</dbReference>
<dbReference type="SMART" id="SM00382">
    <property type="entry name" value="AAA"/>
    <property type="match status" value="1"/>
</dbReference>
<dbReference type="InterPro" id="IPR003593">
    <property type="entry name" value="AAA+_ATPase"/>
</dbReference>
<evidence type="ECO:0000259" key="7">
    <source>
        <dbReference type="PROSITE" id="PS50045"/>
    </source>
</evidence>
<dbReference type="PROSITE" id="PS50045">
    <property type="entry name" value="SIGMA54_INTERACT_4"/>
    <property type="match status" value="1"/>
</dbReference>
<dbReference type="InterPro" id="IPR002078">
    <property type="entry name" value="Sigma_54_int"/>
</dbReference>
<keyword evidence="2" id="KW-0067">ATP-binding</keyword>
<dbReference type="PROSITE" id="PS50110">
    <property type="entry name" value="RESPONSE_REGULATORY"/>
    <property type="match status" value="1"/>
</dbReference>
<evidence type="ECO:0000256" key="2">
    <source>
        <dbReference type="ARBA" id="ARBA00022840"/>
    </source>
</evidence>
<sequence>MPEAKYTVLAYESIPEARQAITTALEDMAEITFHTSPGSFQQERKKRQFDLIFLNIEPRNGVHTDATLKPLQETLQDATYTPIIVTCKLESADLIVKAIKEGAFDFLAPPFFPEKVQLAATRAIRQRELQNEIDYLRRKQDVVYDFDKIIAESPSFKKVITSLKKFAATDSTILITGETGTGKSFLSGSIHYNSPRRHKPFIKINCANIPETLLESELFGHEKGSFTGADKQRIGRFEQANGGTIFLDEIGEISMDIQSKLLRVLEEKSFERVGGNKTINVDVRVIAATNKNLSEQISVGKFREDLYYRINVLPVQLPSLRERPLCIEPLAKVLLDKACQSLKKKIKGFAPDALALIKSYRWPGNIRQLANTIERAVILEDNDYIHPDAIQIPELQKNSLSRAITCEPLEVHEKDLIIKALEENLWVQKNAAKRLGISPRALNYKINKFGITHPNWRKNK</sequence>
<dbReference type="PRINTS" id="PR01590">
    <property type="entry name" value="HTHFIS"/>
</dbReference>
<dbReference type="Proteomes" id="UP001063350">
    <property type="component" value="Chromosome"/>
</dbReference>
<proteinExistence type="predicted"/>
<dbReference type="InterPro" id="IPR001789">
    <property type="entry name" value="Sig_transdc_resp-reg_receiver"/>
</dbReference>
<dbReference type="PROSITE" id="PS00676">
    <property type="entry name" value="SIGMA54_INTERACT_2"/>
    <property type="match status" value="1"/>
</dbReference>
<evidence type="ECO:0000313" key="9">
    <source>
        <dbReference type="EMBL" id="BCO09427.1"/>
    </source>
</evidence>
<dbReference type="GO" id="GO:0005524">
    <property type="term" value="F:ATP binding"/>
    <property type="evidence" value="ECO:0007669"/>
    <property type="project" value="UniProtKB-KW"/>
</dbReference>
<dbReference type="PANTHER" id="PTHR32071">
    <property type="entry name" value="TRANSCRIPTIONAL REGULATORY PROTEIN"/>
    <property type="match status" value="1"/>
</dbReference>
<dbReference type="InterPro" id="IPR058031">
    <property type="entry name" value="AAA_lid_NorR"/>
</dbReference>
<keyword evidence="1" id="KW-0547">Nucleotide-binding</keyword>
<dbReference type="KEGG" id="ddu:GF1_18030"/>
<evidence type="ECO:0000256" key="1">
    <source>
        <dbReference type="ARBA" id="ARBA00022741"/>
    </source>
</evidence>
<dbReference type="FunFam" id="3.40.50.300:FF:000006">
    <property type="entry name" value="DNA-binding transcriptional regulator NtrC"/>
    <property type="match status" value="1"/>
</dbReference>
<keyword evidence="10" id="KW-1185">Reference proteome</keyword>
<dbReference type="PROSITE" id="PS00688">
    <property type="entry name" value="SIGMA54_INTERACT_3"/>
    <property type="match status" value="1"/>
</dbReference>